<gene>
    <name evidence="7" type="ORF">ATK86_7455</name>
</gene>
<dbReference type="Proteomes" id="UP000233766">
    <property type="component" value="Unassembled WGS sequence"/>
</dbReference>
<keyword evidence="8" id="KW-1185">Reference proteome</keyword>
<dbReference type="InterPro" id="IPR001316">
    <property type="entry name" value="Pept_S1A_streptogrisin"/>
</dbReference>
<feature type="signal peptide" evidence="6">
    <location>
        <begin position="1"/>
        <end position="21"/>
    </location>
</feature>
<evidence type="ECO:0000256" key="2">
    <source>
        <dbReference type="ARBA" id="ARBA00022670"/>
    </source>
</evidence>
<evidence type="ECO:0000256" key="3">
    <source>
        <dbReference type="ARBA" id="ARBA00022801"/>
    </source>
</evidence>
<protein>
    <recommendedName>
        <fullName evidence="9">Trypsin</fullName>
    </recommendedName>
</protein>
<keyword evidence="3" id="KW-0378">Hydrolase</keyword>
<sequence length="234" mass="23045">MRFLRMAAFAAAIAGVLTASAGAGSVTADPSVVLGAASGIVFDNNSGCSLTAIGHDGAGRLVGLTAGHCAPTGSRVGAEQALAAGVIGTVAYSDDGDYLDFAVLQLDASKVTPVRTIGQTTVAGIGGTPGPGATVCSDGRTSGRSCGVVWGELEGTSINQYCSQPGDSGGPVVVGDRLVGMNQGRLTGLGPVDFDVPCTGGANPIHSPAYFQPIQVILDVLNRAGGVGAGFQPI</sequence>
<dbReference type="AlphaFoldDB" id="A0A2N3V4H7"/>
<dbReference type="Gene3D" id="2.40.10.10">
    <property type="entry name" value="Trypsin-like serine proteases"/>
    <property type="match status" value="2"/>
</dbReference>
<dbReference type="InterPro" id="IPR009003">
    <property type="entry name" value="Peptidase_S1_PA"/>
</dbReference>
<dbReference type="PRINTS" id="PR00861">
    <property type="entry name" value="ALYTICPTASE"/>
</dbReference>
<organism evidence="7 8">
    <name type="scientific">Nocardia fluminea</name>
    <dbReference type="NCBI Taxonomy" id="134984"/>
    <lineage>
        <taxon>Bacteria</taxon>
        <taxon>Bacillati</taxon>
        <taxon>Actinomycetota</taxon>
        <taxon>Actinomycetes</taxon>
        <taxon>Mycobacteriales</taxon>
        <taxon>Nocardiaceae</taxon>
        <taxon>Nocardia</taxon>
    </lineage>
</organism>
<keyword evidence="5" id="KW-1015">Disulfide bond</keyword>
<proteinExistence type="inferred from homology"/>
<keyword evidence="6" id="KW-0732">Signal</keyword>
<dbReference type="GO" id="GO:0006508">
    <property type="term" value="P:proteolysis"/>
    <property type="evidence" value="ECO:0007669"/>
    <property type="project" value="UniProtKB-KW"/>
</dbReference>
<reference evidence="7 8" key="1">
    <citation type="submission" date="2017-12" db="EMBL/GenBank/DDBJ databases">
        <title>Sequencing the genomes of 1000 Actinobacteria strains.</title>
        <authorList>
            <person name="Klenk H.-P."/>
        </authorList>
    </citation>
    <scope>NUCLEOTIDE SEQUENCE [LARGE SCALE GENOMIC DNA]</scope>
    <source>
        <strain evidence="7 8">DSM 44489</strain>
    </source>
</reference>
<evidence type="ECO:0000256" key="1">
    <source>
        <dbReference type="ARBA" id="ARBA00007664"/>
    </source>
</evidence>
<evidence type="ECO:0000256" key="6">
    <source>
        <dbReference type="SAM" id="SignalP"/>
    </source>
</evidence>
<evidence type="ECO:0000256" key="4">
    <source>
        <dbReference type="ARBA" id="ARBA00022825"/>
    </source>
</evidence>
<comment type="caution">
    <text evidence="7">The sequence shown here is derived from an EMBL/GenBank/DDBJ whole genome shotgun (WGS) entry which is preliminary data.</text>
</comment>
<evidence type="ECO:0000313" key="7">
    <source>
        <dbReference type="EMBL" id="PKV76524.1"/>
    </source>
</evidence>
<keyword evidence="2" id="KW-0645">Protease</keyword>
<dbReference type="GO" id="GO:0004252">
    <property type="term" value="F:serine-type endopeptidase activity"/>
    <property type="evidence" value="ECO:0007669"/>
    <property type="project" value="InterPro"/>
</dbReference>
<comment type="similarity">
    <text evidence="1">Belongs to the peptidase S1 family.</text>
</comment>
<accession>A0A2N3V4H7</accession>
<dbReference type="InterPro" id="IPR043504">
    <property type="entry name" value="Peptidase_S1_PA_chymotrypsin"/>
</dbReference>
<dbReference type="SUPFAM" id="SSF50494">
    <property type="entry name" value="Trypsin-like serine proteases"/>
    <property type="match status" value="1"/>
</dbReference>
<name>A0A2N3V4H7_9NOCA</name>
<keyword evidence="4" id="KW-0720">Serine protease</keyword>
<evidence type="ECO:0000313" key="8">
    <source>
        <dbReference type="Proteomes" id="UP000233766"/>
    </source>
</evidence>
<dbReference type="EMBL" id="PJMW01000004">
    <property type="protein sequence ID" value="PKV76524.1"/>
    <property type="molecule type" value="Genomic_DNA"/>
</dbReference>
<evidence type="ECO:0008006" key="9">
    <source>
        <dbReference type="Google" id="ProtNLM"/>
    </source>
</evidence>
<dbReference type="CDD" id="cd21112">
    <property type="entry name" value="alphaLP-like"/>
    <property type="match status" value="1"/>
</dbReference>
<feature type="chain" id="PRO_5038490049" description="Trypsin" evidence="6">
    <location>
        <begin position="22"/>
        <end position="234"/>
    </location>
</feature>
<evidence type="ECO:0000256" key="5">
    <source>
        <dbReference type="ARBA" id="ARBA00023157"/>
    </source>
</evidence>